<evidence type="ECO:0000313" key="10">
    <source>
        <dbReference type="Proteomes" id="UP001366166"/>
    </source>
</evidence>
<dbReference type="InterPro" id="IPR036259">
    <property type="entry name" value="MFS_trans_sf"/>
</dbReference>
<evidence type="ECO:0000256" key="7">
    <source>
        <dbReference type="SAM" id="Phobius"/>
    </source>
</evidence>
<dbReference type="InterPro" id="IPR011701">
    <property type="entry name" value="MFS"/>
</dbReference>
<dbReference type="GO" id="GO:0005886">
    <property type="term" value="C:plasma membrane"/>
    <property type="evidence" value="ECO:0007669"/>
    <property type="project" value="UniProtKB-SubCell"/>
</dbReference>
<dbReference type="NCBIfam" id="TIGR00711">
    <property type="entry name" value="efflux_EmrB"/>
    <property type="match status" value="1"/>
</dbReference>
<dbReference type="PRINTS" id="PR01036">
    <property type="entry name" value="TCRTETB"/>
</dbReference>
<dbReference type="Gene3D" id="1.20.1720.10">
    <property type="entry name" value="Multidrug resistance protein D"/>
    <property type="match status" value="1"/>
</dbReference>
<keyword evidence="2" id="KW-0813">Transport</keyword>
<evidence type="ECO:0000256" key="4">
    <source>
        <dbReference type="ARBA" id="ARBA00022692"/>
    </source>
</evidence>
<evidence type="ECO:0000259" key="8">
    <source>
        <dbReference type="PROSITE" id="PS50850"/>
    </source>
</evidence>
<feature type="transmembrane region" description="Helical" evidence="7">
    <location>
        <begin position="134"/>
        <end position="153"/>
    </location>
</feature>
<evidence type="ECO:0000256" key="3">
    <source>
        <dbReference type="ARBA" id="ARBA00022475"/>
    </source>
</evidence>
<comment type="subcellular location">
    <subcellularLocation>
        <location evidence="1">Cell membrane</location>
        <topology evidence="1">Multi-pass membrane protein</topology>
    </subcellularLocation>
</comment>
<feature type="transmembrane region" description="Helical" evidence="7">
    <location>
        <begin position="231"/>
        <end position="252"/>
    </location>
</feature>
<dbReference type="InterPro" id="IPR020846">
    <property type="entry name" value="MFS_dom"/>
</dbReference>
<keyword evidence="6 7" id="KW-0472">Membrane</keyword>
<feature type="transmembrane region" description="Helical" evidence="7">
    <location>
        <begin position="200"/>
        <end position="219"/>
    </location>
</feature>
<dbReference type="InterPro" id="IPR004638">
    <property type="entry name" value="EmrB-like"/>
</dbReference>
<accession>A0AAU9EJZ1</accession>
<feature type="domain" description="Major facilitator superfamily (MFS) profile" evidence="8">
    <location>
        <begin position="11"/>
        <end position="508"/>
    </location>
</feature>
<dbReference type="AlphaFoldDB" id="A0AAU9EJZ1"/>
<feature type="transmembrane region" description="Helical" evidence="7">
    <location>
        <begin position="400"/>
        <end position="420"/>
    </location>
</feature>
<keyword evidence="4 7" id="KW-0812">Transmembrane</keyword>
<dbReference type="GO" id="GO:0022857">
    <property type="term" value="F:transmembrane transporter activity"/>
    <property type="evidence" value="ECO:0007669"/>
    <property type="project" value="InterPro"/>
</dbReference>
<dbReference type="Gene3D" id="1.20.1250.20">
    <property type="entry name" value="MFS general substrate transporter like domains"/>
    <property type="match status" value="1"/>
</dbReference>
<feature type="transmembrane region" description="Helical" evidence="7">
    <location>
        <begin position="334"/>
        <end position="355"/>
    </location>
</feature>
<keyword evidence="3" id="KW-1003">Cell membrane</keyword>
<evidence type="ECO:0000256" key="6">
    <source>
        <dbReference type="ARBA" id="ARBA00023136"/>
    </source>
</evidence>
<reference evidence="10" key="1">
    <citation type="journal article" date="2023" name="Arch. Microbiol.">
        <title>Desulfoferula mesophilus gen. nov. sp. nov., a mesophilic sulfate-reducing bacterium isolated from a brackish lake sediment.</title>
        <authorList>
            <person name="Watanabe T."/>
            <person name="Yabe T."/>
            <person name="Tsuji J.M."/>
            <person name="Fukui M."/>
        </authorList>
    </citation>
    <scope>NUCLEOTIDE SEQUENCE [LARGE SCALE GENOMIC DNA]</scope>
    <source>
        <strain evidence="10">12FAK</strain>
    </source>
</reference>
<feature type="transmembrane region" description="Helical" evidence="7">
    <location>
        <begin position="47"/>
        <end position="65"/>
    </location>
</feature>
<name>A0AAU9EJZ1_9BACT</name>
<dbReference type="PANTHER" id="PTHR23501">
    <property type="entry name" value="MAJOR FACILITATOR SUPERFAMILY"/>
    <property type="match status" value="1"/>
</dbReference>
<organism evidence="9 10">
    <name type="scientific">Desulfoferula mesophila</name>
    <dbReference type="NCBI Taxonomy" id="3058419"/>
    <lineage>
        <taxon>Bacteria</taxon>
        <taxon>Pseudomonadati</taxon>
        <taxon>Thermodesulfobacteriota</taxon>
        <taxon>Desulfarculia</taxon>
        <taxon>Desulfarculales</taxon>
        <taxon>Desulfarculaceae</taxon>
        <taxon>Desulfoferula</taxon>
    </lineage>
</organism>
<dbReference type="PROSITE" id="PS50850">
    <property type="entry name" value="MFS"/>
    <property type="match status" value="1"/>
</dbReference>
<evidence type="ECO:0000256" key="5">
    <source>
        <dbReference type="ARBA" id="ARBA00022989"/>
    </source>
</evidence>
<feature type="transmembrane region" description="Helical" evidence="7">
    <location>
        <begin position="273"/>
        <end position="294"/>
    </location>
</feature>
<dbReference type="PANTHER" id="PTHR23501:SF174">
    <property type="entry name" value="MULTIDRUG EXPORT PROTEIN EMRB-RELATED"/>
    <property type="match status" value="1"/>
</dbReference>
<feature type="transmembrane region" description="Helical" evidence="7">
    <location>
        <begin position="367"/>
        <end position="388"/>
    </location>
</feature>
<protein>
    <submittedName>
        <fullName evidence="9">EmrB/QacA family drug resistance transporter</fullName>
    </submittedName>
</protein>
<evidence type="ECO:0000256" key="1">
    <source>
        <dbReference type="ARBA" id="ARBA00004651"/>
    </source>
</evidence>
<dbReference type="PROSITE" id="PS00217">
    <property type="entry name" value="SUGAR_TRANSPORT_2"/>
    <property type="match status" value="1"/>
</dbReference>
<feature type="transmembrane region" description="Helical" evidence="7">
    <location>
        <begin position="165"/>
        <end position="188"/>
    </location>
</feature>
<dbReference type="Proteomes" id="UP001366166">
    <property type="component" value="Chromosome"/>
</dbReference>
<gene>
    <name evidence="9" type="ORF">FAK_06200</name>
</gene>
<evidence type="ECO:0000313" key="9">
    <source>
        <dbReference type="EMBL" id="BEQ13554.1"/>
    </source>
</evidence>
<keyword evidence="5 7" id="KW-1133">Transmembrane helix</keyword>
<dbReference type="KEGG" id="dmp:FAK_06200"/>
<dbReference type="InterPro" id="IPR005829">
    <property type="entry name" value="Sugar_transporter_CS"/>
</dbReference>
<sequence>MAPSDVNKWLITASVMIPTLIEILDTSVANVSLTHIQGSLSAGQEEVTWVLTSYLVANAVVIPMSGWLARLFGRKRYLIFSLILFTISSLLCGTATSLAELIFFRVVQGVGGGGLQPMSQAILMETFPPEERGVAMSIFGIGVVVGPILGPLLGGYLTDHYSWRWIFYINLPIGILAILMIISFVFDPPYQQRWVKGMKVDYLGLTLLAVGLGCLQIVLDKGQMEDWFSSNYIIGLSVVAGVCLVTLVFWELRQEHPILDLRIFKDRSFATGNVVMFLGFFAFFGSIVLLPLYLQTLMGYTAFLAGVVLGPGGMLTLAVLPIAGKLTQRLDARYLLGFGLLANAYSVFYMSGFNLNIDLATAVTGRLIQGIGMPFFFVTIAYVTMAYVPNPHMNNASAIFNLLRNLGGSFGVAFVTTMLARRAQFHQSRLVEHLSQYDPSVQMWLTELKRSLAHQIGSVGDQTQRALSVIYLQLQKQATAMAFNDVFHLQMIIFLGLVGILWIMRKPPIGKSPSPGGH</sequence>
<feature type="transmembrane region" description="Helical" evidence="7">
    <location>
        <begin position="486"/>
        <end position="504"/>
    </location>
</feature>
<evidence type="ECO:0000256" key="2">
    <source>
        <dbReference type="ARBA" id="ARBA00022448"/>
    </source>
</evidence>
<feature type="transmembrane region" description="Helical" evidence="7">
    <location>
        <begin position="300"/>
        <end position="322"/>
    </location>
</feature>
<dbReference type="Pfam" id="PF07690">
    <property type="entry name" value="MFS_1"/>
    <property type="match status" value="1"/>
</dbReference>
<feature type="transmembrane region" description="Helical" evidence="7">
    <location>
        <begin position="77"/>
        <end position="96"/>
    </location>
</feature>
<dbReference type="CDD" id="cd17503">
    <property type="entry name" value="MFS_LmrB_MDR_like"/>
    <property type="match status" value="1"/>
</dbReference>
<dbReference type="EMBL" id="AP028679">
    <property type="protein sequence ID" value="BEQ13554.1"/>
    <property type="molecule type" value="Genomic_DNA"/>
</dbReference>
<dbReference type="SUPFAM" id="SSF103473">
    <property type="entry name" value="MFS general substrate transporter"/>
    <property type="match status" value="1"/>
</dbReference>
<keyword evidence="10" id="KW-1185">Reference proteome</keyword>
<dbReference type="RefSeq" id="WP_338605284.1">
    <property type="nucleotide sequence ID" value="NZ_AP028679.1"/>
</dbReference>
<proteinExistence type="predicted"/>